<dbReference type="AlphaFoldDB" id="A0A914C5D7"/>
<protein>
    <submittedName>
        <fullName evidence="4">Uncharacterized protein</fullName>
    </submittedName>
</protein>
<sequence length="324" mass="36497">MVCLICLAIWAIALYYIFRYIWELIPVGDLKNKVVFITGCDSGFGRLLAIKCAKNGIPVFAGCLTPEGQRSLEKETDGSPGKLTAVPLDITQDESVIKAYKFVKEHLQPGQKLWALVNNAGVFSCHGPDAWCTIDQYKQALEVNCYGMIRCTHGRIISVASVAGRVSVPCGAPYAVAKYGVEAYMDAIRQELKPYGVKCSILEPGAFKTNLLNKQAMEERVNRVWTQLSDELQEEFGEEFKNDFVLKWNTALHEIASDRFDYVVDNYYHGITAKFPRARYRCGWDSLFFYIPLSYLPTEIQDYIMLKIIGKTALPAVLEKKKGN</sequence>
<accession>A0A914C5D7</accession>
<dbReference type="WBParaSite" id="ACRNAN_Path_26.g100.t1">
    <property type="protein sequence ID" value="ACRNAN_Path_26.g100.t1"/>
    <property type="gene ID" value="ACRNAN_Path_26.g100"/>
</dbReference>
<name>A0A914C5D7_9BILA</name>
<reference evidence="4" key="1">
    <citation type="submission" date="2022-11" db="UniProtKB">
        <authorList>
            <consortium name="WormBaseParasite"/>
        </authorList>
    </citation>
    <scope>IDENTIFICATION</scope>
</reference>
<evidence type="ECO:0000313" key="4">
    <source>
        <dbReference type="WBParaSite" id="ACRNAN_Path_26.g100.t1"/>
    </source>
</evidence>
<dbReference type="PANTHER" id="PTHR43313">
    <property type="entry name" value="SHORT-CHAIN DEHYDROGENASE/REDUCTASE FAMILY 9C"/>
    <property type="match status" value="1"/>
</dbReference>
<proteinExistence type="inferred from homology"/>
<dbReference type="GO" id="GO:0008202">
    <property type="term" value="P:steroid metabolic process"/>
    <property type="evidence" value="ECO:0007669"/>
    <property type="project" value="TreeGrafter"/>
</dbReference>
<dbReference type="GO" id="GO:0016491">
    <property type="term" value="F:oxidoreductase activity"/>
    <property type="evidence" value="ECO:0007669"/>
    <property type="project" value="UniProtKB-KW"/>
</dbReference>
<dbReference type="Pfam" id="PF00106">
    <property type="entry name" value="adh_short"/>
    <property type="match status" value="1"/>
</dbReference>
<organism evidence="3 4">
    <name type="scientific">Acrobeloides nanus</name>
    <dbReference type="NCBI Taxonomy" id="290746"/>
    <lineage>
        <taxon>Eukaryota</taxon>
        <taxon>Metazoa</taxon>
        <taxon>Ecdysozoa</taxon>
        <taxon>Nematoda</taxon>
        <taxon>Chromadorea</taxon>
        <taxon>Rhabditida</taxon>
        <taxon>Tylenchina</taxon>
        <taxon>Cephalobomorpha</taxon>
        <taxon>Cephaloboidea</taxon>
        <taxon>Cephalobidae</taxon>
        <taxon>Acrobeloides</taxon>
    </lineage>
</organism>
<evidence type="ECO:0000256" key="2">
    <source>
        <dbReference type="RuleBase" id="RU000363"/>
    </source>
</evidence>
<dbReference type="PROSITE" id="PS00061">
    <property type="entry name" value="ADH_SHORT"/>
    <property type="match status" value="1"/>
</dbReference>
<dbReference type="SUPFAM" id="SSF51735">
    <property type="entry name" value="NAD(P)-binding Rossmann-fold domains"/>
    <property type="match status" value="1"/>
</dbReference>
<dbReference type="InterPro" id="IPR036291">
    <property type="entry name" value="NAD(P)-bd_dom_sf"/>
</dbReference>
<dbReference type="PRINTS" id="PR00081">
    <property type="entry name" value="GDHRDH"/>
</dbReference>
<dbReference type="PRINTS" id="PR00080">
    <property type="entry name" value="SDRFAMILY"/>
</dbReference>
<keyword evidence="3" id="KW-1185">Reference proteome</keyword>
<dbReference type="PANTHER" id="PTHR43313:SF34">
    <property type="entry name" value="RETINOL DEHYDROGENASE 7"/>
    <property type="match status" value="1"/>
</dbReference>
<evidence type="ECO:0000256" key="1">
    <source>
        <dbReference type="ARBA" id="ARBA00023002"/>
    </source>
</evidence>
<keyword evidence="1" id="KW-0560">Oxidoreductase</keyword>
<evidence type="ECO:0000313" key="3">
    <source>
        <dbReference type="Proteomes" id="UP000887540"/>
    </source>
</evidence>
<comment type="similarity">
    <text evidence="2">Belongs to the short-chain dehydrogenases/reductases (SDR) family.</text>
</comment>
<dbReference type="InterPro" id="IPR020904">
    <property type="entry name" value="Sc_DH/Rdtase_CS"/>
</dbReference>
<dbReference type="InterPro" id="IPR002347">
    <property type="entry name" value="SDR_fam"/>
</dbReference>
<dbReference type="Proteomes" id="UP000887540">
    <property type="component" value="Unplaced"/>
</dbReference>
<dbReference type="Gene3D" id="3.40.50.720">
    <property type="entry name" value="NAD(P)-binding Rossmann-like Domain"/>
    <property type="match status" value="1"/>
</dbReference>